<keyword evidence="2 5" id="KW-0540">Nuclease</keyword>
<reference evidence="9" key="1">
    <citation type="submission" date="2023-01" db="EMBL/GenBank/DDBJ databases">
        <title>Oxazolidinone resistance genes in florfenicol resistant enterococci from beef cattle and veal calves at slaughter.</title>
        <authorList>
            <person name="Biggel M."/>
        </authorList>
    </citation>
    <scope>NUCLEOTIDE SEQUENCE</scope>
    <source>
        <strain evidence="9">K204-1</strain>
    </source>
</reference>
<dbReference type="Proteomes" id="UP001179600">
    <property type="component" value="Chromosome"/>
</dbReference>
<dbReference type="PANTHER" id="PTHR30008">
    <property type="entry name" value="EXODEOXYRIBONUCLEASE 7 LARGE SUBUNIT"/>
    <property type="match status" value="1"/>
</dbReference>
<comment type="catalytic activity">
    <reaction evidence="5 6">
        <text>Exonucleolytic cleavage in either 5'- to 3'- or 3'- to 5'-direction to yield nucleoside 5'-phosphates.</text>
        <dbReference type="EC" id="3.1.11.6"/>
    </reaction>
</comment>
<feature type="domain" description="OB-fold nucleic acid binding" evidence="8">
    <location>
        <begin position="7"/>
        <end position="102"/>
    </location>
</feature>
<dbReference type="InterPro" id="IPR020579">
    <property type="entry name" value="Exonuc_VII_lsu_C"/>
</dbReference>
<comment type="subunit">
    <text evidence="5">Heterooligomer composed of large and small subunits.</text>
</comment>
<keyword evidence="3 5" id="KW-0378">Hydrolase</keyword>
<gene>
    <name evidence="5 9" type="primary">xseA</name>
    <name evidence="9" type="ORF">PML95_04795</name>
</gene>
<dbReference type="AlphaFoldDB" id="A0AAE9XMH4"/>
<keyword evidence="4 5" id="KW-0269">Exonuclease</keyword>
<evidence type="ECO:0000256" key="1">
    <source>
        <dbReference type="ARBA" id="ARBA00022490"/>
    </source>
</evidence>
<sequence length="449" mass="51220">MSETQYLTVASLTKYLKQKFERDPYLERVYLIGEVSNYRNRQNSHQYFSLKDEKAKINAVMFKSAFQKLKFSPEEGMKVLVIGRISLYEATGQYQIYVEHMEPDGVGALYQALRERQEKLAAEGLFSGEKRALNKYPEKIAVVTSPSGAVIRDIMTTIKRRYPLVELTIFPTLVQGNQAAPDIVSSLKQADEGDFDTIILARGGGSIEDLWPFNEEVVVRTIYSLQTPLISSVGHETDTTLADLVADVRAATPTAAAELAVPNLQEEWLKLKEREQRLLTSMTTRMEKERTRLATVMESYVMKQPHRLYENYSLALDRQVIAFKQAMKNTLYDKEAQFQDVTHRLKQQQPKARIDLASQQADYLERQLLAAKDHYQQKKEQQFIELAAALDMLSPLKTMTRGYSYVTKDEKIVKSVKQVAPQDEMMIHVADGTIQSTVTTIQHTIEGEV</sequence>
<protein>
    <recommendedName>
        <fullName evidence="5">Exodeoxyribonuclease 7 large subunit</fullName>
        <ecNumber evidence="5">3.1.11.6</ecNumber>
    </recommendedName>
    <alternativeName>
        <fullName evidence="5">Exodeoxyribonuclease VII large subunit</fullName>
        <shortName evidence="5">Exonuclease VII large subunit</shortName>
    </alternativeName>
</protein>
<dbReference type="GO" id="GO:0003676">
    <property type="term" value="F:nucleic acid binding"/>
    <property type="evidence" value="ECO:0007669"/>
    <property type="project" value="InterPro"/>
</dbReference>
<organism evidence="9 10">
    <name type="scientific">Vagococcus lutrae</name>
    <dbReference type="NCBI Taxonomy" id="81947"/>
    <lineage>
        <taxon>Bacteria</taxon>
        <taxon>Bacillati</taxon>
        <taxon>Bacillota</taxon>
        <taxon>Bacilli</taxon>
        <taxon>Lactobacillales</taxon>
        <taxon>Enterococcaceae</taxon>
        <taxon>Vagococcus</taxon>
    </lineage>
</organism>
<dbReference type="EC" id="3.1.11.6" evidence="5"/>
<dbReference type="Pfam" id="PF13742">
    <property type="entry name" value="tRNA_anti_2"/>
    <property type="match status" value="1"/>
</dbReference>
<evidence type="ECO:0000313" key="9">
    <source>
        <dbReference type="EMBL" id="WCG23545.1"/>
    </source>
</evidence>
<proteinExistence type="inferred from homology"/>
<dbReference type="GO" id="GO:0005737">
    <property type="term" value="C:cytoplasm"/>
    <property type="evidence" value="ECO:0007669"/>
    <property type="project" value="UniProtKB-SubCell"/>
</dbReference>
<dbReference type="InterPro" id="IPR025824">
    <property type="entry name" value="OB-fold_nuc-bd_dom"/>
</dbReference>
<dbReference type="Pfam" id="PF02601">
    <property type="entry name" value="Exonuc_VII_L"/>
    <property type="match status" value="1"/>
</dbReference>
<comment type="function">
    <text evidence="5">Bidirectionally degrades single-stranded DNA into large acid-insoluble oligonucleotides, which are then degraded further into small acid-soluble oligonucleotides.</text>
</comment>
<dbReference type="GO" id="GO:0006308">
    <property type="term" value="P:DNA catabolic process"/>
    <property type="evidence" value="ECO:0007669"/>
    <property type="project" value="UniProtKB-UniRule"/>
</dbReference>
<dbReference type="EMBL" id="CP116507">
    <property type="protein sequence ID" value="WCG23545.1"/>
    <property type="molecule type" value="Genomic_DNA"/>
</dbReference>
<dbReference type="GO" id="GO:0009318">
    <property type="term" value="C:exodeoxyribonuclease VII complex"/>
    <property type="evidence" value="ECO:0007669"/>
    <property type="project" value="UniProtKB-UniRule"/>
</dbReference>
<accession>A0AAE9XMH4</accession>
<dbReference type="HAMAP" id="MF_00378">
    <property type="entry name" value="Exonuc_7_L"/>
    <property type="match status" value="1"/>
</dbReference>
<evidence type="ECO:0000259" key="8">
    <source>
        <dbReference type="Pfam" id="PF13742"/>
    </source>
</evidence>
<keyword evidence="1 5" id="KW-0963">Cytoplasm</keyword>
<evidence type="ECO:0000313" key="10">
    <source>
        <dbReference type="Proteomes" id="UP001179600"/>
    </source>
</evidence>
<evidence type="ECO:0000256" key="3">
    <source>
        <dbReference type="ARBA" id="ARBA00022801"/>
    </source>
</evidence>
<dbReference type="CDD" id="cd04489">
    <property type="entry name" value="ExoVII_LU_OBF"/>
    <property type="match status" value="1"/>
</dbReference>
<evidence type="ECO:0000256" key="6">
    <source>
        <dbReference type="RuleBase" id="RU004355"/>
    </source>
</evidence>
<evidence type="ECO:0000256" key="4">
    <source>
        <dbReference type="ARBA" id="ARBA00022839"/>
    </source>
</evidence>
<evidence type="ECO:0000259" key="7">
    <source>
        <dbReference type="Pfam" id="PF02601"/>
    </source>
</evidence>
<evidence type="ECO:0000256" key="5">
    <source>
        <dbReference type="HAMAP-Rule" id="MF_00378"/>
    </source>
</evidence>
<dbReference type="RefSeq" id="WP_126762606.1">
    <property type="nucleotide sequence ID" value="NZ_CP097051.1"/>
</dbReference>
<feature type="domain" description="Exonuclease VII large subunit C-terminal" evidence="7">
    <location>
        <begin position="129"/>
        <end position="436"/>
    </location>
</feature>
<comment type="similarity">
    <text evidence="5 6">Belongs to the XseA family.</text>
</comment>
<dbReference type="NCBIfam" id="TIGR00237">
    <property type="entry name" value="xseA"/>
    <property type="match status" value="1"/>
</dbReference>
<dbReference type="InterPro" id="IPR003753">
    <property type="entry name" value="Exonuc_VII_L"/>
</dbReference>
<evidence type="ECO:0000256" key="2">
    <source>
        <dbReference type="ARBA" id="ARBA00022722"/>
    </source>
</evidence>
<dbReference type="PANTHER" id="PTHR30008:SF0">
    <property type="entry name" value="EXODEOXYRIBONUCLEASE 7 LARGE SUBUNIT"/>
    <property type="match status" value="1"/>
</dbReference>
<dbReference type="GO" id="GO:0008855">
    <property type="term" value="F:exodeoxyribonuclease VII activity"/>
    <property type="evidence" value="ECO:0007669"/>
    <property type="project" value="UniProtKB-UniRule"/>
</dbReference>
<comment type="subcellular location">
    <subcellularLocation>
        <location evidence="5 6">Cytoplasm</location>
    </subcellularLocation>
</comment>
<name>A0AAE9XMH4_9ENTE</name>